<name>A0A646QCK6_9MYRI</name>
<feature type="domain" description="SCP" evidence="4">
    <location>
        <begin position="34"/>
        <end position="189"/>
    </location>
</feature>
<keyword evidence="3" id="KW-0732">Signal</keyword>
<dbReference type="PRINTS" id="PR00838">
    <property type="entry name" value="V5ALLERGEN"/>
</dbReference>
<dbReference type="EMBL" id="GHBY01000060">
    <property type="protein sequence ID" value="MUP40237.1"/>
    <property type="molecule type" value="Transcribed_RNA"/>
</dbReference>
<evidence type="ECO:0000256" key="2">
    <source>
        <dbReference type="ARBA" id="ARBA00032745"/>
    </source>
</evidence>
<reference evidence="5" key="1">
    <citation type="submission" date="2018-11" db="EMBL/GenBank/DDBJ databases">
        <title>Venom-gland transcriptomics and venom proteomics of the Florida green centipede (Hemiscolopendra marginata) reveal sex-based variation in a centipede venom.</title>
        <authorList>
            <person name="Nystrom G.S."/>
            <person name="Ward M.J."/>
            <person name="Ellsworth S.A."/>
            <person name="Rokyta D.R."/>
        </authorList>
    </citation>
    <scope>NUCLEOTIDE SEQUENCE</scope>
    <source>
        <tissue evidence="5">Venom gland</tissue>
    </source>
</reference>
<proteinExistence type="inferred from homology"/>
<dbReference type="CDD" id="cd05380">
    <property type="entry name" value="CAP_euk"/>
    <property type="match status" value="1"/>
</dbReference>
<comment type="similarity">
    <text evidence="1">Belongs to the CRISP family. Venom allergen 5-like subfamily.</text>
</comment>
<feature type="chain" id="PRO_5024845573" description="Cysteine-rich venom protein" evidence="3">
    <location>
        <begin position="24"/>
        <end position="215"/>
    </location>
</feature>
<evidence type="ECO:0000259" key="4">
    <source>
        <dbReference type="SMART" id="SM00198"/>
    </source>
</evidence>
<dbReference type="InterPro" id="IPR035940">
    <property type="entry name" value="CAP_sf"/>
</dbReference>
<dbReference type="AlphaFoldDB" id="A0A646QCK6"/>
<accession>A0A646QCK6</accession>
<dbReference type="SMART" id="SM00198">
    <property type="entry name" value="SCP"/>
    <property type="match status" value="1"/>
</dbReference>
<feature type="signal peptide" evidence="3">
    <location>
        <begin position="1"/>
        <end position="23"/>
    </location>
</feature>
<evidence type="ECO:0000313" key="5">
    <source>
        <dbReference type="EMBL" id="MUP40237.1"/>
    </source>
</evidence>
<evidence type="ECO:0000256" key="3">
    <source>
        <dbReference type="SAM" id="SignalP"/>
    </source>
</evidence>
<dbReference type="Gene3D" id="3.40.33.10">
    <property type="entry name" value="CAP"/>
    <property type="match status" value="1"/>
</dbReference>
<dbReference type="InterPro" id="IPR002413">
    <property type="entry name" value="V5_allergen-like"/>
</dbReference>
<organism evidence="5">
    <name type="scientific">Hemiscolopendra marginata</name>
    <dbReference type="NCBI Taxonomy" id="943146"/>
    <lineage>
        <taxon>Eukaryota</taxon>
        <taxon>Metazoa</taxon>
        <taxon>Ecdysozoa</taxon>
        <taxon>Arthropoda</taxon>
        <taxon>Myriapoda</taxon>
        <taxon>Chilopoda</taxon>
        <taxon>Pleurostigmophora</taxon>
        <taxon>Scolopendromorpha</taxon>
        <taxon>Scolopendridae</taxon>
        <taxon>Hemiscolopendra</taxon>
    </lineage>
</organism>
<dbReference type="InterPro" id="IPR001283">
    <property type="entry name" value="CRISP-related"/>
</dbReference>
<dbReference type="InterPro" id="IPR014044">
    <property type="entry name" value="CAP_dom"/>
</dbReference>
<protein>
    <recommendedName>
        <fullName evidence="2">Cysteine-rich venom protein</fullName>
    </recommendedName>
</protein>
<dbReference type="Pfam" id="PF00188">
    <property type="entry name" value="CAP"/>
    <property type="match status" value="1"/>
</dbReference>
<dbReference type="PANTHER" id="PTHR10334">
    <property type="entry name" value="CYSTEINE-RICH SECRETORY PROTEIN-RELATED"/>
    <property type="match status" value="1"/>
</dbReference>
<dbReference type="PRINTS" id="PR00837">
    <property type="entry name" value="V5TPXLIKE"/>
</dbReference>
<evidence type="ECO:0000256" key="1">
    <source>
        <dbReference type="ARBA" id="ARBA00009169"/>
    </source>
</evidence>
<sequence length="215" mass="24046">MKSINWFITVILLLPCNIRRGETCEVSESGFDGKTKTLILDLHNKARQKVANGQQIGQPSGGNIKELHWNEELAVAAQSWAETCADDHPPMEQKMTKSFQYYGQNYYGGFTSEHPSKHVELAMKMWFDEVKFLNPRTVSSYDGNSAVYGHYITIVWGETDSVGCGYVRWATDQSIHIFCDYGPSNYYVGSPIYKVGPPASKCKNGASTSYSGLCK</sequence>
<dbReference type="SUPFAM" id="SSF55797">
    <property type="entry name" value="PR-1-like"/>
    <property type="match status" value="1"/>
</dbReference>